<keyword evidence="4 5" id="KW-0472">Membrane</keyword>
<feature type="transmembrane region" description="Helical" evidence="5">
    <location>
        <begin position="45"/>
        <end position="67"/>
    </location>
</feature>
<dbReference type="RefSeq" id="WP_090194812.1">
    <property type="nucleotide sequence ID" value="NZ_LT629785.1"/>
</dbReference>
<evidence type="ECO:0000256" key="2">
    <source>
        <dbReference type="ARBA" id="ARBA00022692"/>
    </source>
</evidence>
<feature type="domain" description="Lipopolysaccharide assembly protein A" evidence="6">
    <location>
        <begin position="26"/>
        <end position="90"/>
    </location>
</feature>
<protein>
    <submittedName>
        <fullName evidence="7">Uncharacterized integral membrane protein</fullName>
    </submittedName>
</protein>
<dbReference type="Proteomes" id="UP000243232">
    <property type="component" value="Chromosome I"/>
</dbReference>
<dbReference type="Pfam" id="PF06305">
    <property type="entry name" value="LapA_dom"/>
    <property type="match status" value="1"/>
</dbReference>
<reference evidence="8" key="1">
    <citation type="submission" date="2016-10" db="EMBL/GenBank/DDBJ databases">
        <authorList>
            <person name="Varghese N."/>
            <person name="Submissions S."/>
        </authorList>
    </citation>
    <scope>NUCLEOTIDE SEQUENCE [LARGE SCALE GENOMIC DNA]</scope>
    <source>
        <strain evidence="8">DSM 17875</strain>
    </source>
</reference>
<dbReference type="InterPro" id="IPR010445">
    <property type="entry name" value="LapA_dom"/>
</dbReference>
<evidence type="ECO:0000256" key="5">
    <source>
        <dbReference type="SAM" id="Phobius"/>
    </source>
</evidence>
<keyword evidence="8" id="KW-1185">Reference proteome</keyword>
<evidence type="ECO:0000259" key="6">
    <source>
        <dbReference type="Pfam" id="PF06305"/>
    </source>
</evidence>
<evidence type="ECO:0000256" key="4">
    <source>
        <dbReference type="ARBA" id="ARBA00023136"/>
    </source>
</evidence>
<organism evidence="7 8">
    <name type="scientific">Pseudomonas pohangensis</name>
    <dbReference type="NCBI Taxonomy" id="364197"/>
    <lineage>
        <taxon>Bacteria</taxon>
        <taxon>Pseudomonadati</taxon>
        <taxon>Pseudomonadota</taxon>
        <taxon>Gammaproteobacteria</taxon>
        <taxon>Pseudomonadales</taxon>
        <taxon>Pseudomonadaceae</taxon>
        <taxon>Pseudomonas</taxon>
    </lineage>
</organism>
<sequence length="99" mass="10830">MLWLKRLLLLLILLVVAVVSVVFVLENQTPVQLGFAGSLSPQWPVAAYLTLAFIAGGLLGLLAGQVLRMRLHLKVARTTSQLKRSQQKLEQASANLPDN</sequence>
<evidence type="ECO:0000256" key="1">
    <source>
        <dbReference type="ARBA" id="ARBA00022475"/>
    </source>
</evidence>
<dbReference type="STRING" id="364197.SAMN05216296_2131"/>
<keyword evidence="1" id="KW-1003">Cell membrane</keyword>
<dbReference type="GO" id="GO:0005886">
    <property type="term" value="C:plasma membrane"/>
    <property type="evidence" value="ECO:0007669"/>
    <property type="project" value="InterPro"/>
</dbReference>
<dbReference type="OrthoDB" id="6898049at2"/>
<keyword evidence="2 5" id="KW-0812">Transmembrane</keyword>
<proteinExistence type="predicted"/>
<gene>
    <name evidence="7" type="ORF">SAMN05216296_2131</name>
</gene>
<feature type="transmembrane region" description="Helical" evidence="5">
    <location>
        <begin position="7"/>
        <end position="25"/>
    </location>
</feature>
<evidence type="ECO:0000313" key="8">
    <source>
        <dbReference type="Proteomes" id="UP000243232"/>
    </source>
</evidence>
<evidence type="ECO:0000256" key="3">
    <source>
        <dbReference type="ARBA" id="ARBA00022989"/>
    </source>
</evidence>
<name>A0A1H2G900_9PSED</name>
<dbReference type="AlphaFoldDB" id="A0A1H2G900"/>
<accession>A0A1H2G900</accession>
<evidence type="ECO:0000313" key="7">
    <source>
        <dbReference type="EMBL" id="SDU16045.1"/>
    </source>
</evidence>
<dbReference type="EMBL" id="LT629785">
    <property type="protein sequence ID" value="SDU16045.1"/>
    <property type="molecule type" value="Genomic_DNA"/>
</dbReference>
<keyword evidence="3 5" id="KW-1133">Transmembrane helix</keyword>